<dbReference type="EMBL" id="GL348719">
    <property type="protein sequence ID" value="EFH44798.1"/>
    <property type="molecule type" value="Genomic_DNA"/>
</dbReference>
<dbReference type="AlphaFoldDB" id="D7MIH3"/>
<proteinExistence type="predicted"/>
<keyword evidence="2" id="KW-1185">Reference proteome</keyword>
<evidence type="ECO:0000313" key="1">
    <source>
        <dbReference type="EMBL" id="EFH44798.1"/>
    </source>
</evidence>
<sequence>MDPFSTKRIHPWVSHLQEEVKYEKVVGHGLNAQELARNPRLDYFFVKDLNEDQKFEFEDKSFDAVYVLSVYSIYNNPIKCMTVNQNQFRKTAGDRRLRGDYNK</sequence>
<protein>
    <recommendedName>
        <fullName evidence="3">Methyltransferase type 11 domain-containing protein</fullName>
    </recommendedName>
</protein>
<evidence type="ECO:0008006" key="3">
    <source>
        <dbReference type="Google" id="ProtNLM"/>
    </source>
</evidence>
<reference evidence="2" key="1">
    <citation type="journal article" date="2011" name="Nat. Genet.">
        <title>The Arabidopsis lyrata genome sequence and the basis of rapid genome size change.</title>
        <authorList>
            <person name="Hu T.T."/>
            <person name="Pattyn P."/>
            <person name="Bakker E.G."/>
            <person name="Cao J."/>
            <person name="Cheng J.-F."/>
            <person name="Clark R.M."/>
            <person name="Fahlgren N."/>
            <person name="Fawcett J.A."/>
            <person name="Grimwood J."/>
            <person name="Gundlach H."/>
            <person name="Haberer G."/>
            <person name="Hollister J.D."/>
            <person name="Ossowski S."/>
            <person name="Ottilar R.P."/>
            <person name="Salamov A.A."/>
            <person name="Schneeberger K."/>
            <person name="Spannagl M."/>
            <person name="Wang X."/>
            <person name="Yang L."/>
            <person name="Nasrallah M.E."/>
            <person name="Bergelson J."/>
            <person name="Carrington J.C."/>
            <person name="Gaut B.S."/>
            <person name="Schmutz J."/>
            <person name="Mayer K.F.X."/>
            <person name="Van de Peer Y."/>
            <person name="Grigoriev I.V."/>
            <person name="Nordborg M."/>
            <person name="Weigel D."/>
            <person name="Guo Y.-L."/>
        </authorList>
    </citation>
    <scope>NUCLEOTIDE SEQUENCE [LARGE SCALE GENOMIC DNA]</scope>
    <source>
        <strain evidence="2">cv. MN47</strain>
    </source>
</reference>
<accession>D7MIH3</accession>
<gene>
    <name evidence="1" type="ORF">ARALYDRAFT_915924</name>
</gene>
<dbReference type="PANTHER" id="PTHR43036">
    <property type="entry name" value="OSJNBB0011N17.9 PROTEIN"/>
    <property type="match status" value="1"/>
</dbReference>
<organism evidence="2">
    <name type="scientific">Arabidopsis lyrata subsp. lyrata</name>
    <name type="common">Lyre-leaved rock-cress</name>
    <dbReference type="NCBI Taxonomy" id="81972"/>
    <lineage>
        <taxon>Eukaryota</taxon>
        <taxon>Viridiplantae</taxon>
        <taxon>Streptophyta</taxon>
        <taxon>Embryophyta</taxon>
        <taxon>Tracheophyta</taxon>
        <taxon>Spermatophyta</taxon>
        <taxon>Magnoliopsida</taxon>
        <taxon>eudicotyledons</taxon>
        <taxon>Gunneridae</taxon>
        <taxon>Pentapetalae</taxon>
        <taxon>rosids</taxon>
        <taxon>malvids</taxon>
        <taxon>Brassicales</taxon>
        <taxon>Brassicaceae</taxon>
        <taxon>Camelineae</taxon>
        <taxon>Arabidopsis</taxon>
    </lineage>
</organism>
<dbReference type="eggNOG" id="KOG1269">
    <property type="taxonomic scope" value="Eukaryota"/>
</dbReference>
<dbReference type="HOGENOM" id="CLU_2267460_0_0_1"/>
<name>D7MIH3_ARALL</name>
<dbReference type="Proteomes" id="UP000008694">
    <property type="component" value="Unassembled WGS sequence"/>
</dbReference>
<evidence type="ECO:0000313" key="2">
    <source>
        <dbReference type="Proteomes" id="UP000008694"/>
    </source>
</evidence>
<dbReference type="STRING" id="81972.D7MIH3"/>
<dbReference type="Gramene" id="scaffold_703666.1">
    <property type="protein sequence ID" value="scaffold_703666.1"/>
    <property type="gene ID" value="scaffold_703666.1"/>
</dbReference>
<dbReference type="PANTHER" id="PTHR43036:SF2">
    <property type="entry name" value="OS04G0481300 PROTEIN"/>
    <property type="match status" value="1"/>
</dbReference>